<reference evidence="3" key="2">
    <citation type="submission" date="2015-01" db="EMBL/GenBank/DDBJ databases">
        <title>Evolutionary Origins and Diversification of the Mycorrhizal Mutualists.</title>
        <authorList>
            <consortium name="DOE Joint Genome Institute"/>
            <consortium name="Mycorrhizal Genomics Consortium"/>
            <person name="Kohler A."/>
            <person name="Kuo A."/>
            <person name="Nagy L.G."/>
            <person name="Floudas D."/>
            <person name="Copeland A."/>
            <person name="Barry K.W."/>
            <person name="Cichocki N."/>
            <person name="Veneault-Fourrey C."/>
            <person name="LaButti K."/>
            <person name="Lindquist E.A."/>
            <person name="Lipzen A."/>
            <person name="Lundell T."/>
            <person name="Morin E."/>
            <person name="Murat C."/>
            <person name="Riley R."/>
            <person name="Ohm R."/>
            <person name="Sun H."/>
            <person name="Tunlid A."/>
            <person name="Henrissat B."/>
            <person name="Grigoriev I.V."/>
            <person name="Hibbett D.S."/>
            <person name="Martin F."/>
        </authorList>
    </citation>
    <scope>NUCLEOTIDE SEQUENCE [LARGE SCALE GENOMIC DNA]</scope>
    <source>
        <strain evidence="3">441</strain>
    </source>
</reference>
<name>A0A0C9ZB29_9AGAM</name>
<dbReference type="STRING" id="765257.A0A0C9ZB29"/>
<organism evidence="2 3">
    <name type="scientific">Pisolithus microcarpus 441</name>
    <dbReference type="NCBI Taxonomy" id="765257"/>
    <lineage>
        <taxon>Eukaryota</taxon>
        <taxon>Fungi</taxon>
        <taxon>Dikarya</taxon>
        <taxon>Basidiomycota</taxon>
        <taxon>Agaricomycotina</taxon>
        <taxon>Agaricomycetes</taxon>
        <taxon>Agaricomycetidae</taxon>
        <taxon>Boletales</taxon>
        <taxon>Sclerodermatineae</taxon>
        <taxon>Pisolithaceae</taxon>
        <taxon>Pisolithus</taxon>
    </lineage>
</organism>
<feature type="non-terminal residue" evidence="2">
    <location>
        <position position="146"/>
    </location>
</feature>
<dbReference type="InterPro" id="IPR056924">
    <property type="entry name" value="SH3_Tf2-1"/>
</dbReference>
<dbReference type="AlphaFoldDB" id="A0A0C9ZB29"/>
<dbReference type="InterPro" id="IPR016197">
    <property type="entry name" value="Chromo-like_dom_sf"/>
</dbReference>
<feature type="domain" description="Tf2-1-like SH3-like" evidence="1">
    <location>
        <begin position="5"/>
        <end position="51"/>
    </location>
</feature>
<evidence type="ECO:0000313" key="2">
    <source>
        <dbReference type="EMBL" id="KIK23154.1"/>
    </source>
</evidence>
<evidence type="ECO:0000259" key="1">
    <source>
        <dbReference type="Pfam" id="PF24626"/>
    </source>
</evidence>
<sequence length="146" mass="17010">LPKGHARKLLPKYISPMKIIHVNPSTDTYTLELPKQLQEQCIHPTFHVNLLCHHEPNDNAMFPRHDAHVFYSEANTTTHITKAKWDSHTPWCYTGLKFLVKWSLGDSTWEPYLHCKDLEALDRYLELHGVEDPHQLPKHSQQDSAL</sequence>
<evidence type="ECO:0000313" key="3">
    <source>
        <dbReference type="Proteomes" id="UP000054018"/>
    </source>
</evidence>
<protein>
    <recommendedName>
        <fullName evidence="1">Tf2-1-like SH3-like domain-containing protein</fullName>
    </recommendedName>
</protein>
<dbReference type="OrthoDB" id="3211671at2759"/>
<dbReference type="EMBL" id="KN833729">
    <property type="protein sequence ID" value="KIK23154.1"/>
    <property type="molecule type" value="Genomic_DNA"/>
</dbReference>
<reference evidence="2 3" key="1">
    <citation type="submission" date="2014-04" db="EMBL/GenBank/DDBJ databases">
        <authorList>
            <consortium name="DOE Joint Genome Institute"/>
            <person name="Kuo A."/>
            <person name="Kohler A."/>
            <person name="Costa M.D."/>
            <person name="Nagy L.G."/>
            <person name="Floudas D."/>
            <person name="Copeland A."/>
            <person name="Barry K.W."/>
            <person name="Cichocki N."/>
            <person name="Veneault-Fourrey C."/>
            <person name="LaButti K."/>
            <person name="Lindquist E.A."/>
            <person name="Lipzen A."/>
            <person name="Lundell T."/>
            <person name="Morin E."/>
            <person name="Murat C."/>
            <person name="Sun H."/>
            <person name="Tunlid A."/>
            <person name="Henrissat B."/>
            <person name="Grigoriev I.V."/>
            <person name="Hibbett D.S."/>
            <person name="Martin F."/>
            <person name="Nordberg H.P."/>
            <person name="Cantor M.N."/>
            <person name="Hua S.X."/>
        </authorList>
    </citation>
    <scope>NUCLEOTIDE SEQUENCE [LARGE SCALE GENOMIC DNA]</scope>
    <source>
        <strain evidence="2 3">441</strain>
    </source>
</reference>
<keyword evidence="3" id="KW-1185">Reference proteome</keyword>
<proteinExistence type="predicted"/>
<accession>A0A0C9ZB29</accession>
<dbReference type="HOGENOM" id="CLU_132807_0_0_1"/>
<dbReference type="Pfam" id="PF24626">
    <property type="entry name" value="SH3_Tf2-1"/>
    <property type="match status" value="1"/>
</dbReference>
<dbReference type="Proteomes" id="UP000054018">
    <property type="component" value="Unassembled WGS sequence"/>
</dbReference>
<dbReference type="SUPFAM" id="SSF54160">
    <property type="entry name" value="Chromo domain-like"/>
    <property type="match status" value="1"/>
</dbReference>
<gene>
    <name evidence="2" type="ORF">PISMIDRAFT_101004</name>
</gene>